<dbReference type="InterPro" id="IPR043926">
    <property type="entry name" value="ABCG_dom"/>
</dbReference>
<evidence type="ECO:0000313" key="10">
    <source>
        <dbReference type="Proteomes" id="UP000601435"/>
    </source>
</evidence>
<reference evidence="9" key="1">
    <citation type="submission" date="2021-02" db="EMBL/GenBank/DDBJ databases">
        <authorList>
            <person name="Dougan E. K."/>
            <person name="Rhodes N."/>
            <person name="Thang M."/>
            <person name="Chan C."/>
        </authorList>
    </citation>
    <scope>NUCLEOTIDE SEQUENCE</scope>
</reference>
<sequence length="343" mass="37621">MWPSCWPVRVQSALLWPKSPRAQRQPLQHPVSDHGLFKAGHNFLVLDIKDRHVRIALVGVGQGGAERGRMLSLAALGIPVVLKHVSATFHPGRLAALMGPSGAGKTTLLDILAGRKGRAGEIQGEVLYAGEAVPKRNLKRFCGYMEQANVLLPEFTVEQMLLYTTELKLSSSVSYQDKRKRVDKLIDKLQLESCRKTKIGSTLHRGISGGQARRVSVGLALISHPALLLLDEPTSGLDSKMAAELCAVLKGLASDGFTLIATVHSPSAPAFACFDDLLLLSNGGEAYAGEVQHVQRHFEGMGFVMPRHSFGFSLPDWLLDVLSKEEDVCELWHKVDRKKFQHQ</sequence>
<keyword evidence="2" id="KW-0813">Transport</keyword>
<proteinExistence type="predicted"/>
<gene>
    <name evidence="9" type="primary">ABCG21</name>
    <name evidence="9" type="ORF">SNEC2469_LOCUS2036</name>
</gene>
<evidence type="ECO:0000256" key="5">
    <source>
        <dbReference type="ARBA" id="ARBA00022840"/>
    </source>
</evidence>
<dbReference type="PROSITE" id="PS00211">
    <property type="entry name" value="ABC_TRANSPORTER_1"/>
    <property type="match status" value="1"/>
</dbReference>
<evidence type="ECO:0000256" key="1">
    <source>
        <dbReference type="ARBA" id="ARBA00004141"/>
    </source>
</evidence>
<dbReference type="SMART" id="SM00382">
    <property type="entry name" value="AAA"/>
    <property type="match status" value="1"/>
</dbReference>
<comment type="caution">
    <text evidence="9">The sequence shown here is derived from an EMBL/GenBank/DDBJ whole genome shotgun (WGS) entry which is preliminary data.</text>
</comment>
<dbReference type="Proteomes" id="UP000601435">
    <property type="component" value="Unassembled WGS sequence"/>
</dbReference>
<keyword evidence="7" id="KW-0472">Membrane</keyword>
<evidence type="ECO:0000259" key="8">
    <source>
        <dbReference type="PROSITE" id="PS50893"/>
    </source>
</evidence>
<dbReference type="Pfam" id="PF00005">
    <property type="entry name" value="ABC_tran"/>
    <property type="match status" value="1"/>
</dbReference>
<organism evidence="9 10">
    <name type="scientific">Symbiodinium necroappetens</name>
    <dbReference type="NCBI Taxonomy" id="1628268"/>
    <lineage>
        <taxon>Eukaryota</taxon>
        <taxon>Sar</taxon>
        <taxon>Alveolata</taxon>
        <taxon>Dinophyceae</taxon>
        <taxon>Suessiales</taxon>
        <taxon>Symbiodiniaceae</taxon>
        <taxon>Symbiodinium</taxon>
    </lineage>
</organism>
<keyword evidence="3" id="KW-0812">Transmembrane</keyword>
<keyword evidence="10" id="KW-1185">Reference proteome</keyword>
<evidence type="ECO:0000256" key="6">
    <source>
        <dbReference type="ARBA" id="ARBA00022989"/>
    </source>
</evidence>
<dbReference type="InterPro" id="IPR027417">
    <property type="entry name" value="P-loop_NTPase"/>
</dbReference>
<dbReference type="InterPro" id="IPR017871">
    <property type="entry name" value="ABC_transporter-like_CS"/>
</dbReference>
<accession>A0A812JM28</accession>
<name>A0A812JM28_9DINO</name>
<dbReference type="InterPro" id="IPR003439">
    <property type="entry name" value="ABC_transporter-like_ATP-bd"/>
</dbReference>
<dbReference type="GO" id="GO:0005524">
    <property type="term" value="F:ATP binding"/>
    <property type="evidence" value="ECO:0007669"/>
    <property type="project" value="UniProtKB-KW"/>
</dbReference>
<dbReference type="PANTHER" id="PTHR48041:SF91">
    <property type="entry name" value="ABC TRANSPORTER G FAMILY MEMBER 28"/>
    <property type="match status" value="1"/>
</dbReference>
<evidence type="ECO:0000256" key="3">
    <source>
        <dbReference type="ARBA" id="ARBA00022692"/>
    </source>
</evidence>
<dbReference type="Gene3D" id="3.40.50.300">
    <property type="entry name" value="P-loop containing nucleotide triphosphate hydrolases"/>
    <property type="match status" value="1"/>
</dbReference>
<evidence type="ECO:0000256" key="4">
    <source>
        <dbReference type="ARBA" id="ARBA00022741"/>
    </source>
</evidence>
<keyword evidence="6" id="KW-1133">Transmembrane helix</keyword>
<dbReference type="GO" id="GO:0140359">
    <property type="term" value="F:ABC-type transporter activity"/>
    <property type="evidence" value="ECO:0007669"/>
    <property type="project" value="InterPro"/>
</dbReference>
<keyword evidence="4" id="KW-0547">Nucleotide-binding</keyword>
<dbReference type="OrthoDB" id="184675at2759"/>
<evidence type="ECO:0000256" key="2">
    <source>
        <dbReference type="ARBA" id="ARBA00022448"/>
    </source>
</evidence>
<dbReference type="PANTHER" id="PTHR48041">
    <property type="entry name" value="ABC TRANSPORTER G FAMILY MEMBER 28"/>
    <property type="match status" value="1"/>
</dbReference>
<comment type="subcellular location">
    <subcellularLocation>
        <location evidence="1">Membrane</location>
        <topology evidence="1">Multi-pass membrane protein</topology>
    </subcellularLocation>
</comment>
<dbReference type="PROSITE" id="PS50893">
    <property type="entry name" value="ABC_TRANSPORTER_2"/>
    <property type="match status" value="1"/>
</dbReference>
<evidence type="ECO:0000313" key="9">
    <source>
        <dbReference type="EMBL" id="CAE7209594.1"/>
    </source>
</evidence>
<dbReference type="GO" id="GO:0016020">
    <property type="term" value="C:membrane"/>
    <property type="evidence" value="ECO:0007669"/>
    <property type="project" value="UniProtKB-SubCell"/>
</dbReference>
<dbReference type="GO" id="GO:0016887">
    <property type="term" value="F:ATP hydrolysis activity"/>
    <property type="evidence" value="ECO:0007669"/>
    <property type="project" value="InterPro"/>
</dbReference>
<feature type="non-terminal residue" evidence="9">
    <location>
        <position position="1"/>
    </location>
</feature>
<evidence type="ECO:0000256" key="7">
    <source>
        <dbReference type="ARBA" id="ARBA00023136"/>
    </source>
</evidence>
<dbReference type="InterPro" id="IPR003593">
    <property type="entry name" value="AAA+_ATPase"/>
</dbReference>
<protein>
    <submittedName>
        <fullName evidence="9">ABCG21 protein</fullName>
    </submittedName>
</protein>
<dbReference type="EMBL" id="CAJNJA010006385">
    <property type="protein sequence ID" value="CAE7209594.1"/>
    <property type="molecule type" value="Genomic_DNA"/>
</dbReference>
<dbReference type="SUPFAM" id="SSF52540">
    <property type="entry name" value="P-loop containing nucleoside triphosphate hydrolases"/>
    <property type="match status" value="1"/>
</dbReference>
<dbReference type="InterPro" id="IPR050352">
    <property type="entry name" value="ABCG_transporters"/>
</dbReference>
<dbReference type="AlphaFoldDB" id="A0A812JM28"/>
<feature type="domain" description="ABC transporter" evidence="8">
    <location>
        <begin position="66"/>
        <end position="307"/>
    </location>
</feature>
<dbReference type="Pfam" id="PF19055">
    <property type="entry name" value="ABC2_membrane_7"/>
    <property type="match status" value="1"/>
</dbReference>
<keyword evidence="5" id="KW-0067">ATP-binding</keyword>